<dbReference type="Pfam" id="PF00196">
    <property type="entry name" value="GerE"/>
    <property type="match status" value="1"/>
</dbReference>
<dbReference type="PRINTS" id="PR00038">
    <property type="entry name" value="HTHLUXR"/>
</dbReference>
<dbReference type="EMBL" id="JABWMJ010000003">
    <property type="protein sequence ID" value="NUZ05959.1"/>
    <property type="molecule type" value="Genomic_DNA"/>
</dbReference>
<proteinExistence type="predicted"/>
<dbReference type="SMART" id="SM00421">
    <property type="entry name" value="HTH_LUXR"/>
    <property type="match status" value="1"/>
</dbReference>
<reference evidence="2 3" key="1">
    <citation type="submission" date="2020-06" db="EMBL/GenBank/DDBJ databases">
        <title>Schlegella sp. ID0723 isolated from air conditioner.</title>
        <authorList>
            <person name="Kim D.Y."/>
            <person name="Kim D.-U."/>
        </authorList>
    </citation>
    <scope>NUCLEOTIDE SEQUENCE [LARGE SCALE GENOMIC DNA]</scope>
    <source>
        <strain evidence="2 3">ID0723</strain>
    </source>
</reference>
<dbReference type="InterPro" id="IPR036388">
    <property type="entry name" value="WH-like_DNA-bd_sf"/>
</dbReference>
<comment type="caution">
    <text evidence="2">The sequence shown here is derived from an EMBL/GenBank/DDBJ whole genome shotgun (WGS) entry which is preliminary data.</text>
</comment>
<feature type="domain" description="HTH luxR-type" evidence="1">
    <location>
        <begin position="159"/>
        <end position="216"/>
    </location>
</feature>
<gene>
    <name evidence="2" type="ORF">HQN59_09295</name>
</gene>
<organism evidence="2 3">
    <name type="scientific">Piscinibacter koreensis</name>
    <dbReference type="NCBI Taxonomy" id="2742824"/>
    <lineage>
        <taxon>Bacteria</taxon>
        <taxon>Pseudomonadati</taxon>
        <taxon>Pseudomonadota</taxon>
        <taxon>Betaproteobacteria</taxon>
        <taxon>Burkholderiales</taxon>
        <taxon>Sphaerotilaceae</taxon>
        <taxon>Piscinibacter</taxon>
    </lineage>
</organism>
<dbReference type="Proteomes" id="UP000529637">
    <property type="component" value="Unassembled WGS sequence"/>
</dbReference>
<evidence type="ECO:0000313" key="2">
    <source>
        <dbReference type="EMBL" id="NUZ05959.1"/>
    </source>
</evidence>
<dbReference type="SUPFAM" id="SSF46894">
    <property type="entry name" value="C-terminal effector domain of the bipartite response regulators"/>
    <property type="match status" value="1"/>
</dbReference>
<dbReference type="InterPro" id="IPR016032">
    <property type="entry name" value="Sig_transdc_resp-reg_C-effctor"/>
</dbReference>
<accession>A0A7Y6TWB8</accession>
<sequence length="238" mass="24811">MLDTELTDALPELATRRGEAERRLPPHRGSLDAALLAHALVAVLDEIDYGIVLLVDGGARIATINHAARSALDDHHPLLIARGALEARSPADLALLRQAVDEAARQNRRRLLTLGSGAHRSSMAVVPVALGDAEAPAVLVVLGKRAVCEPLSINGFCRSHGITGAETRVLMALAGGVAPKQIARQLGVALSTIRTHIISLRAKTGAASIGALLTRVACLPPLRCVLRGSCGAPSGPHE</sequence>
<evidence type="ECO:0000313" key="3">
    <source>
        <dbReference type="Proteomes" id="UP000529637"/>
    </source>
</evidence>
<dbReference type="Gene3D" id="1.10.10.10">
    <property type="entry name" value="Winged helix-like DNA-binding domain superfamily/Winged helix DNA-binding domain"/>
    <property type="match status" value="1"/>
</dbReference>
<protein>
    <submittedName>
        <fullName evidence="2">Helix-turn-helix transcriptional regulator</fullName>
    </submittedName>
</protein>
<evidence type="ECO:0000259" key="1">
    <source>
        <dbReference type="SMART" id="SM00421"/>
    </source>
</evidence>
<dbReference type="GO" id="GO:0003677">
    <property type="term" value="F:DNA binding"/>
    <property type="evidence" value="ECO:0007669"/>
    <property type="project" value="InterPro"/>
</dbReference>
<dbReference type="InterPro" id="IPR000792">
    <property type="entry name" value="Tscrpt_reg_LuxR_C"/>
</dbReference>
<name>A0A7Y6TWB8_9BURK</name>
<keyword evidence="3" id="KW-1185">Reference proteome</keyword>
<dbReference type="AlphaFoldDB" id="A0A7Y6TWB8"/>
<dbReference type="GO" id="GO:0006355">
    <property type="term" value="P:regulation of DNA-templated transcription"/>
    <property type="evidence" value="ECO:0007669"/>
    <property type="project" value="InterPro"/>
</dbReference>